<name>A0ABS0SB95_9HYPH</name>
<gene>
    <name evidence="2" type="ORF">IOD40_07835</name>
</gene>
<evidence type="ECO:0000313" key="2">
    <source>
        <dbReference type="EMBL" id="MBI1620569.1"/>
    </source>
</evidence>
<dbReference type="Proteomes" id="UP000601789">
    <property type="component" value="Unassembled WGS sequence"/>
</dbReference>
<evidence type="ECO:0000259" key="1">
    <source>
        <dbReference type="Pfam" id="PF04993"/>
    </source>
</evidence>
<dbReference type="EMBL" id="JADGMQ010000004">
    <property type="protein sequence ID" value="MBI1620569.1"/>
    <property type="molecule type" value="Genomic_DNA"/>
</dbReference>
<accession>A0ABS0SB95</accession>
<dbReference type="Gene3D" id="3.30.1460.30">
    <property type="entry name" value="YgaC/TfoX-N like chaperone"/>
    <property type="match status" value="1"/>
</dbReference>
<dbReference type="RefSeq" id="WP_198475985.1">
    <property type="nucleotide sequence ID" value="NZ_JADGMQ010000004.1"/>
</dbReference>
<evidence type="ECO:0000313" key="3">
    <source>
        <dbReference type="Proteomes" id="UP000601789"/>
    </source>
</evidence>
<protein>
    <submittedName>
        <fullName evidence="2">TfoX/Sxy family protein</fullName>
    </submittedName>
</protein>
<proteinExistence type="predicted"/>
<dbReference type="SUPFAM" id="SSF159894">
    <property type="entry name" value="YgaC/TfoX-N like"/>
    <property type="match status" value="1"/>
</dbReference>
<sequence>MDDDAIRDLFARLGPIKIRKMFGGKGVYFDGPIVALEVGGELLLKADHVSAADFAAAGSQQWVYEGSARKTKASMPYWTVPSEAADDPDKFLIWARKAYEASLRSLK</sequence>
<keyword evidence="3" id="KW-1185">Reference proteome</keyword>
<dbReference type="InterPro" id="IPR007076">
    <property type="entry name" value="TfoX_N"/>
</dbReference>
<reference evidence="2 3" key="1">
    <citation type="submission" date="2020-10" db="EMBL/GenBank/DDBJ databases">
        <title>Aquamicrobium zhengzhouensis sp. nov., a exopolysaccharide producing bacterium isolated from farmland soil.</title>
        <authorList>
            <person name="Wang X."/>
        </authorList>
    </citation>
    <scope>NUCLEOTIDE SEQUENCE [LARGE SCALE GENOMIC DNA]</scope>
    <source>
        <strain evidence="3">cd-1</strain>
    </source>
</reference>
<comment type="caution">
    <text evidence="2">The sequence shown here is derived from an EMBL/GenBank/DDBJ whole genome shotgun (WGS) entry which is preliminary data.</text>
</comment>
<feature type="domain" description="TfoX N-terminal" evidence="1">
    <location>
        <begin position="8"/>
        <end position="101"/>
    </location>
</feature>
<organism evidence="2 3">
    <name type="scientific">Aquamicrobium zhengzhouense</name>
    <dbReference type="NCBI Taxonomy" id="2781738"/>
    <lineage>
        <taxon>Bacteria</taxon>
        <taxon>Pseudomonadati</taxon>
        <taxon>Pseudomonadota</taxon>
        <taxon>Alphaproteobacteria</taxon>
        <taxon>Hyphomicrobiales</taxon>
        <taxon>Phyllobacteriaceae</taxon>
        <taxon>Aquamicrobium</taxon>
    </lineage>
</organism>
<dbReference type="Pfam" id="PF04993">
    <property type="entry name" value="TfoX_N"/>
    <property type="match status" value="1"/>
</dbReference>